<dbReference type="Pfam" id="PF00072">
    <property type="entry name" value="Response_reg"/>
    <property type="match status" value="1"/>
</dbReference>
<protein>
    <submittedName>
        <fullName evidence="7">Transcriptional regulatory protein DegU</fullName>
    </submittedName>
</protein>
<dbReference type="InterPro" id="IPR039420">
    <property type="entry name" value="WalR-like"/>
</dbReference>
<dbReference type="CDD" id="cd06170">
    <property type="entry name" value="LuxR_C_like"/>
    <property type="match status" value="1"/>
</dbReference>
<proteinExistence type="predicted"/>
<keyword evidence="3" id="KW-0238">DNA-binding</keyword>
<keyword evidence="1" id="KW-0597">Phosphoprotein</keyword>
<dbReference type="CDD" id="cd17535">
    <property type="entry name" value="REC_NarL-like"/>
    <property type="match status" value="1"/>
</dbReference>
<evidence type="ECO:0000259" key="6">
    <source>
        <dbReference type="PROSITE" id="PS50110"/>
    </source>
</evidence>
<evidence type="ECO:0000256" key="4">
    <source>
        <dbReference type="ARBA" id="ARBA00023163"/>
    </source>
</evidence>
<dbReference type="SMART" id="SM00421">
    <property type="entry name" value="HTH_LUXR"/>
    <property type="match status" value="1"/>
</dbReference>
<dbReference type="InterPro" id="IPR000792">
    <property type="entry name" value="Tscrpt_reg_LuxR_C"/>
</dbReference>
<dbReference type="InterPro" id="IPR011006">
    <property type="entry name" value="CheY-like_superfamily"/>
</dbReference>
<accession>A0A644VAZ8</accession>
<dbReference type="PROSITE" id="PS50043">
    <property type="entry name" value="HTH_LUXR_2"/>
    <property type="match status" value="1"/>
</dbReference>
<feature type="domain" description="HTH luxR-type" evidence="5">
    <location>
        <begin position="151"/>
        <end position="216"/>
    </location>
</feature>
<dbReference type="Pfam" id="PF00196">
    <property type="entry name" value="GerE"/>
    <property type="match status" value="1"/>
</dbReference>
<gene>
    <name evidence="7" type="primary">degU_10</name>
    <name evidence="7" type="ORF">SDC9_34561</name>
</gene>
<dbReference type="AlphaFoldDB" id="A0A644VAZ8"/>
<dbReference type="InterPro" id="IPR001789">
    <property type="entry name" value="Sig_transdc_resp-reg_receiver"/>
</dbReference>
<evidence type="ECO:0000256" key="3">
    <source>
        <dbReference type="ARBA" id="ARBA00023125"/>
    </source>
</evidence>
<dbReference type="EMBL" id="VSSQ01000259">
    <property type="protein sequence ID" value="MPL88536.1"/>
    <property type="molecule type" value="Genomic_DNA"/>
</dbReference>
<sequence>MSEKPIRVLIVDDHQLMIEGLKSLLEGEEDIAFVAGANSMAETMAFLEKNVIDVVLMDINMPDGSGIEATEKIRALYPSVKIIALTMHDDISVITKMIKAGASGYVLKRTNMNEVTEALRIVHRNGKYLSINTQNIIMENLGSTTEQTDPEEDARPSLSSREIEVLNLVAREYSNEQIAEKLFISERTVEAHRRNIFIKTKTKSIVGLMKYAIRKGLIEPENDDR</sequence>
<comment type="caution">
    <text evidence="7">The sequence shown here is derived from an EMBL/GenBank/DDBJ whole genome shotgun (WGS) entry which is preliminary data.</text>
</comment>
<dbReference type="GO" id="GO:0006355">
    <property type="term" value="P:regulation of DNA-templated transcription"/>
    <property type="evidence" value="ECO:0007669"/>
    <property type="project" value="InterPro"/>
</dbReference>
<organism evidence="7">
    <name type="scientific">bioreactor metagenome</name>
    <dbReference type="NCBI Taxonomy" id="1076179"/>
    <lineage>
        <taxon>unclassified sequences</taxon>
        <taxon>metagenomes</taxon>
        <taxon>ecological metagenomes</taxon>
    </lineage>
</organism>
<reference evidence="7" key="1">
    <citation type="submission" date="2019-08" db="EMBL/GenBank/DDBJ databases">
        <authorList>
            <person name="Kucharzyk K."/>
            <person name="Murdoch R.W."/>
            <person name="Higgins S."/>
            <person name="Loffler F."/>
        </authorList>
    </citation>
    <scope>NUCLEOTIDE SEQUENCE</scope>
</reference>
<dbReference type="PANTHER" id="PTHR43214">
    <property type="entry name" value="TWO-COMPONENT RESPONSE REGULATOR"/>
    <property type="match status" value="1"/>
</dbReference>
<dbReference type="PRINTS" id="PR00038">
    <property type="entry name" value="HTHLUXR"/>
</dbReference>
<dbReference type="PROSITE" id="PS50110">
    <property type="entry name" value="RESPONSE_REGULATORY"/>
    <property type="match status" value="1"/>
</dbReference>
<dbReference type="GO" id="GO:0000160">
    <property type="term" value="P:phosphorelay signal transduction system"/>
    <property type="evidence" value="ECO:0007669"/>
    <property type="project" value="InterPro"/>
</dbReference>
<dbReference type="SMART" id="SM00448">
    <property type="entry name" value="REC"/>
    <property type="match status" value="1"/>
</dbReference>
<dbReference type="SUPFAM" id="SSF52172">
    <property type="entry name" value="CheY-like"/>
    <property type="match status" value="1"/>
</dbReference>
<dbReference type="Gene3D" id="3.40.50.2300">
    <property type="match status" value="1"/>
</dbReference>
<evidence type="ECO:0000256" key="2">
    <source>
        <dbReference type="ARBA" id="ARBA00023015"/>
    </source>
</evidence>
<dbReference type="SUPFAM" id="SSF46894">
    <property type="entry name" value="C-terminal effector domain of the bipartite response regulators"/>
    <property type="match status" value="1"/>
</dbReference>
<evidence type="ECO:0000313" key="7">
    <source>
        <dbReference type="EMBL" id="MPL88536.1"/>
    </source>
</evidence>
<keyword evidence="2" id="KW-0805">Transcription regulation</keyword>
<dbReference type="InterPro" id="IPR016032">
    <property type="entry name" value="Sig_transdc_resp-reg_C-effctor"/>
</dbReference>
<dbReference type="GO" id="GO:0003677">
    <property type="term" value="F:DNA binding"/>
    <property type="evidence" value="ECO:0007669"/>
    <property type="project" value="UniProtKB-KW"/>
</dbReference>
<evidence type="ECO:0000259" key="5">
    <source>
        <dbReference type="PROSITE" id="PS50043"/>
    </source>
</evidence>
<evidence type="ECO:0000256" key="1">
    <source>
        <dbReference type="ARBA" id="ARBA00022553"/>
    </source>
</evidence>
<feature type="domain" description="Response regulatory" evidence="6">
    <location>
        <begin position="7"/>
        <end position="123"/>
    </location>
</feature>
<dbReference type="PANTHER" id="PTHR43214:SF41">
    <property type="entry name" value="NITRATE_NITRITE RESPONSE REGULATOR PROTEIN NARP"/>
    <property type="match status" value="1"/>
</dbReference>
<keyword evidence="4" id="KW-0804">Transcription</keyword>
<dbReference type="InterPro" id="IPR058245">
    <property type="entry name" value="NreC/VraR/RcsB-like_REC"/>
</dbReference>
<name>A0A644VAZ8_9ZZZZ</name>